<feature type="binding site" evidence="4">
    <location>
        <position position="299"/>
    </location>
    <ligand>
        <name>S-adenosyl-L-methionine</name>
        <dbReference type="ChEBI" id="CHEBI:59789"/>
    </ligand>
</feature>
<dbReference type="InterPro" id="IPR030390">
    <property type="entry name" value="MeTrfase_TrmA_AS"/>
</dbReference>
<reference evidence="7" key="1">
    <citation type="submission" date="2022-09" db="EMBL/GenBank/DDBJ databases">
        <title>Comparative genomics and taxonomic characterization of three novel marine species of genus Reichenbachiella exhibiting antioxidant and polysaccharide degradation activities.</title>
        <authorList>
            <person name="Muhammad N."/>
            <person name="Lee Y.-J."/>
            <person name="Ko J."/>
            <person name="Kim S.-G."/>
        </authorList>
    </citation>
    <scope>NUCLEOTIDE SEQUENCE</scope>
    <source>
        <strain evidence="7">BKB1-1</strain>
    </source>
</reference>
<dbReference type="InterPro" id="IPR002792">
    <property type="entry name" value="TRAM_dom"/>
</dbReference>
<name>A0ABY6CNZ4_9BACT</name>
<dbReference type="InterPro" id="IPR030391">
    <property type="entry name" value="MeTrfase_TrmA_CS"/>
</dbReference>
<dbReference type="InterPro" id="IPR029063">
    <property type="entry name" value="SAM-dependent_MTases_sf"/>
</dbReference>
<evidence type="ECO:0000313" key="8">
    <source>
        <dbReference type="Proteomes" id="UP001065174"/>
    </source>
</evidence>
<dbReference type="PANTHER" id="PTHR11061:SF30">
    <property type="entry name" value="TRNA (URACIL(54)-C(5))-METHYLTRANSFERASE"/>
    <property type="match status" value="1"/>
</dbReference>
<keyword evidence="3 4" id="KW-0949">S-adenosyl-L-methionine</keyword>
<feature type="binding site" evidence="4">
    <location>
        <position position="349"/>
    </location>
    <ligand>
        <name>S-adenosyl-L-methionine</name>
        <dbReference type="ChEBI" id="CHEBI:59789"/>
    </ligand>
</feature>
<dbReference type="InterPro" id="IPR012340">
    <property type="entry name" value="NA-bd_OB-fold"/>
</dbReference>
<dbReference type="Pfam" id="PF01938">
    <property type="entry name" value="TRAM"/>
    <property type="match status" value="1"/>
</dbReference>
<evidence type="ECO:0000313" key="7">
    <source>
        <dbReference type="EMBL" id="UXP32236.1"/>
    </source>
</evidence>
<evidence type="ECO:0000256" key="1">
    <source>
        <dbReference type="ARBA" id="ARBA00022603"/>
    </source>
</evidence>
<dbReference type="SUPFAM" id="SSF53335">
    <property type="entry name" value="S-adenosyl-L-methionine-dependent methyltransferases"/>
    <property type="match status" value="1"/>
</dbReference>
<proteinExistence type="inferred from homology"/>
<feature type="active site" description="Nucleophile" evidence="4">
    <location>
        <position position="425"/>
    </location>
</feature>
<accession>A0ABY6CNZ4</accession>
<dbReference type="InterPro" id="IPR010280">
    <property type="entry name" value="U5_MeTrfase_fam"/>
</dbReference>
<dbReference type="PANTHER" id="PTHR11061">
    <property type="entry name" value="RNA M5U METHYLTRANSFERASE"/>
    <property type="match status" value="1"/>
</dbReference>
<dbReference type="RefSeq" id="WP_262309672.1">
    <property type="nucleotide sequence ID" value="NZ_CP106679.1"/>
</dbReference>
<feature type="active site" evidence="5">
    <location>
        <position position="425"/>
    </location>
</feature>
<dbReference type="CDD" id="cd02440">
    <property type="entry name" value="AdoMet_MTases"/>
    <property type="match status" value="1"/>
</dbReference>
<gene>
    <name evidence="7" type="primary">rlmD</name>
    <name evidence="7" type="ORF">N6H18_18000</name>
</gene>
<dbReference type="Gene3D" id="2.40.50.140">
    <property type="entry name" value="Nucleic acid-binding proteins"/>
    <property type="match status" value="1"/>
</dbReference>
<dbReference type="PROSITE" id="PS50926">
    <property type="entry name" value="TRAM"/>
    <property type="match status" value="1"/>
</dbReference>
<protein>
    <submittedName>
        <fullName evidence="7">23S rRNA (Uracil(1939)-C(5))-methyltransferase RlmD</fullName>
        <ecNumber evidence="7">2.1.1.190</ecNumber>
    </submittedName>
</protein>
<evidence type="ECO:0000256" key="2">
    <source>
        <dbReference type="ARBA" id="ARBA00022679"/>
    </source>
</evidence>
<keyword evidence="1 4" id="KW-0489">Methyltransferase</keyword>
<dbReference type="EC" id="2.1.1.190" evidence="7"/>
<keyword evidence="8" id="KW-1185">Reference proteome</keyword>
<feature type="binding site" evidence="4">
    <location>
        <position position="328"/>
    </location>
    <ligand>
        <name>S-adenosyl-L-methionine</name>
        <dbReference type="ChEBI" id="CHEBI:59789"/>
    </ligand>
</feature>
<keyword evidence="2 4" id="KW-0808">Transferase</keyword>
<dbReference type="PROSITE" id="PS01231">
    <property type="entry name" value="TRMA_2"/>
    <property type="match status" value="1"/>
</dbReference>
<sequence length="467" mass="53037">MARRKKQIRLDNLKIEAVAAEGKSIARLDGQVIFVKGAVPGDVVDVNITKKKKAFMEGSPVHFHQYSDLRVEPTCEYFGTCGGCKWQNLNYASQIEFKQQQVEDSLQRIGKVELPEVATILGSEKTLRYRNKLEFTFSNKKWLTKEQIDTSDKIERNGLGFHIPGLFDKVVDVETCHLMEEPTNAIKNEIRRYALANSLTFFDIRDQHGLLRNLMIRLTDSGEVMVLIQFFEPDQEAIDGLMNHIKEQFPEITSLLYVINQKGNDTIYDQEVVLFAGKDHIEEVMGDLRFKIGPKSFYQTNSAQAKILYDKTIEFADLQGDELVYDLYTGTGTIANYCAKKAKKVIGIEYVEDAIQDAFVNAEVNGITNVDFFAGDMKDVLNDKFVAKHGRPDVIITDPPRAGMHENVVEMILKLSPQKVVYVSCNPATQARDIAMMDANYQVTKIQPVDMFPHTHHVENIVLLTKR</sequence>
<evidence type="ECO:0000256" key="5">
    <source>
        <dbReference type="PROSITE-ProRule" id="PRU10015"/>
    </source>
</evidence>
<dbReference type="EMBL" id="CP106679">
    <property type="protein sequence ID" value="UXP32236.1"/>
    <property type="molecule type" value="Genomic_DNA"/>
</dbReference>
<evidence type="ECO:0000259" key="6">
    <source>
        <dbReference type="PROSITE" id="PS50926"/>
    </source>
</evidence>
<evidence type="ECO:0000256" key="3">
    <source>
        <dbReference type="ARBA" id="ARBA00022691"/>
    </source>
</evidence>
<dbReference type="NCBIfam" id="TIGR00479">
    <property type="entry name" value="rumA"/>
    <property type="match status" value="1"/>
</dbReference>
<organism evidence="7 8">
    <name type="scientific">Reichenbachiella agarivorans</name>
    <dbReference type="NCBI Taxonomy" id="2979464"/>
    <lineage>
        <taxon>Bacteria</taxon>
        <taxon>Pseudomonadati</taxon>
        <taxon>Bacteroidota</taxon>
        <taxon>Cytophagia</taxon>
        <taxon>Cytophagales</taxon>
        <taxon>Reichenbachiellaceae</taxon>
        <taxon>Reichenbachiella</taxon>
    </lineage>
</organism>
<dbReference type="GO" id="GO:0032259">
    <property type="term" value="P:methylation"/>
    <property type="evidence" value="ECO:0007669"/>
    <property type="project" value="UniProtKB-KW"/>
</dbReference>
<feature type="domain" description="TRAM" evidence="6">
    <location>
        <begin position="4"/>
        <end position="62"/>
    </location>
</feature>
<dbReference type="SUPFAM" id="SSF50249">
    <property type="entry name" value="Nucleic acid-binding proteins"/>
    <property type="match status" value="1"/>
</dbReference>
<comment type="similarity">
    <text evidence="4">Belongs to the class I-like SAM-binding methyltransferase superfamily. RNA M5U methyltransferase family.</text>
</comment>
<dbReference type="Pfam" id="PF05958">
    <property type="entry name" value="tRNA_U5-meth_tr"/>
    <property type="match status" value="1"/>
</dbReference>
<dbReference type="Gene3D" id="2.40.50.1070">
    <property type="match status" value="1"/>
</dbReference>
<dbReference type="PROSITE" id="PS51687">
    <property type="entry name" value="SAM_MT_RNA_M5U"/>
    <property type="match status" value="1"/>
</dbReference>
<dbReference type="Proteomes" id="UP001065174">
    <property type="component" value="Chromosome"/>
</dbReference>
<feature type="binding site" evidence="4">
    <location>
        <position position="398"/>
    </location>
    <ligand>
        <name>S-adenosyl-L-methionine</name>
        <dbReference type="ChEBI" id="CHEBI:59789"/>
    </ligand>
</feature>
<evidence type="ECO:0000256" key="4">
    <source>
        <dbReference type="PROSITE-ProRule" id="PRU01024"/>
    </source>
</evidence>
<dbReference type="GO" id="GO:0008168">
    <property type="term" value="F:methyltransferase activity"/>
    <property type="evidence" value="ECO:0007669"/>
    <property type="project" value="UniProtKB-KW"/>
</dbReference>
<dbReference type="PROSITE" id="PS01230">
    <property type="entry name" value="TRMA_1"/>
    <property type="match status" value="1"/>
</dbReference>
<dbReference type="Gene3D" id="3.40.50.150">
    <property type="entry name" value="Vaccinia Virus protein VP39"/>
    <property type="match status" value="1"/>
</dbReference>